<feature type="compositionally biased region" description="Acidic residues" evidence="1">
    <location>
        <begin position="124"/>
        <end position="135"/>
    </location>
</feature>
<keyword evidence="3" id="KW-1185">Reference proteome</keyword>
<dbReference type="OrthoDB" id="2220688at2759"/>
<evidence type="ECO:0000313" key="2">
    <source>
        <dbReference type="EMBL" id="SAM00878.1"/>
    </source>
</evidence>
<sequence>MSTNYLQRLSFHKLEVHQPSESLHSFVLVRNSLLHSIQTQQQDSWLDACFDELTPDTTTMDLTLDSTEPLETIIMDEDDDDDDMDMLLLDDDSDEENGPVSPEESSLQPPPYRSRPSPAFFIPMDDDIQEEEEDAILSAADNHHLTTPQHPYGPTDDTRHHKLHPTTSFLSV</sequence>
<evidence type="ECO:0000256" key="1">
    <source>
        <dbReference type="SAM" id="MobiDB-lite"/>
    </source>
</evidence>
<dbReference type="EMBL" id="LT553433">
    <property type="protein sequence ID" value="SAM00878.1"/>
    <property type="molecule type" value="Genomic_DNA"/>
</dbReference>
<dbReference type="InParanoid" id="A0A168NN83"/>
<feature type="compositionally biased region" description="Acidic residues" evidence="1">
    <location>
        <begin position="74"/>
        <end position="97"/>
    </location>
</feature>
<reference evidence="2" key="1">
    <citation type="submission" date="2016-04" db="EMBL/GenBank/DDBJ databases">
        <authorList>
            <person name="Evans L.H."/>
            <person name="Alamgir A."/>
            <person name="Owens N."/>
            <person name="Weber N.D."/>
            <person name="Virtaneva K."/>
            <person name="Barbian K."/>
            <person name="Babar A."/>
            <person name="Rosenke K."/>
        </authorList>
    </citation>
    <scope>NUCLEOTIDE SEQUENCE [LARGE SCALE GENOMIC DNA]</scope>
    <source>
        <strain evidence="2">CBS 101.48</strain>
    </source>
</reference>
<dbReference type="Proteomes" id="UP000078561">
    <property type="component" value="Unassembled WGS sequence"/>
</dbReference>
<evidence type="ECO:0000313" key="3">
    <source>
        <dbReference type="Proteomes" id="UP000078561"/>
    </source>
</evidence>
<name>A0A168NN83_ABSGL</name>
<accession>A0A168NN83</accession>
<dbReference type="OMA" id="ICYDIPF"/>
<dbReference type="AlphaFoldDB" id="A0A168NN83"/>
<organism evidence="2">
    <name type="scientific">Absidia glauca</name>
    <name type="common">Pin mould</name>
    <dbReference type="NCBI Taxonomy" id="4829"/>
    <lineage>
        <taxon>Eukaryota</taxon>
        <taxon>Fungi</taxon>
        <taxon>Fungi incertae sedis</taxon>
        <taxon>Mucoromycota</taxon>
        <taxon>Mucoromycotina</taxon>
        <taxon>Mucoromycetes</taxon>
        <taxon>Mucorales</taxon>
        <taxon>Cunninghamellaceae</taxon>
        <taxon>Absidia</taxon>
    </lineage>
</organism>
<proteinExistence type="predicted"/>
<feature type="region of interest" description="Disordered" evidence="1">
    <location>
        <begin position="74"/>
        <end position="172"/>
    </location>
</feature>
<protein>
    <submittedName>
        <fullName evidence="2">Uncharacterized protein</fullName>
    </submittedName>
</protein>
<gene>
    <name evidence="2" type="primary">ABSGL_06604.1 scaffold 8461</name>
</gene>